<organism evidence="2 3">
    <name type="scientific">Zopfia rhizophila CBS 207.26</name>
    <dbReference type="NCBI Taxonomy" id="1314779"/>
    <lineage>
        <taxon>Eukaryota</taxon>
        <taxon>Fungi</taxon>
        <taxon>Dikarya</taxon>
        <taxon>Ascomycota</taxon>
        <taxon>Pezizomycotina</taxon>
        <taxon>Dothideomycetes</taxon>
        <taxon>Dothideomycetes incertae sedis</taxon>
        <taxon>Zopfiaceae</taxon>
        <taxon>Zopfia</taxon>
    </lineage>
</organism>
<dbReference type="AlphaFoldDB" id="A0A6A6DY69"/>
<sequence>MPEARSTRVRRAATRFDPPPPPRKRPSKKPMAAKKNGRKATASSTRGGKDRKTPASAAANPPIEIRLSLPLIEPVVTPAVEPEVSRSTTPVATRQPPNILYKLISLHRVFFFADNIETTVNNIIEKPELMIKGRSHEIISRIIELAKAAQLIK</sequence>
<name>A0A6A6DY69_9PEZI</name>
<gene>
    <name evidence="2" type="ORF">K469DRAFT_710531</name>
</gene>
<dbReference type="EMBL" id="ML994641">
    <property type="protein sequence ID" value="KAF2183725.1"/>
    <property type="molecule type" value="Genomic_DNA"/>
</dbReference>
<proteinExistence type="predicted"/>
<reference evidence="2" key="1">
    <citation type="journal article" date="2020" name="Stud. Mycol.">
        <title>101 Dothideomycetes genomes: a test case for predicting lifestyles and emergence of pathogens.</title>
        <authorList>
            <person name="Haridas S."/>
            <person name="Albert R."/>
            <person name="Binder M."/>
            <person name="Bloem J."/>
            <person name="Labutti K."/>
            <person name="Salamov A."/>
            <person name="Andreopoulos B."/>
            <person name="Baker S."/>
            <person name="Barry K."/>
            <person name="Bills G."/>
            <person name="Bluhm B."/>
            <person name="Cannon C."/>
            <person name="Castanera R."/>
            <person name="Culley D."/>
            <person name="Daum C."/>
            <person name="Ezra D."/>
            <person name="Gonzalez J."/>
            <person name="Henrissat B."/>
            <person name="Kuo A."/>
            <person name="Liang C."/>
            <person name="Lipzen A."/>
            <person name="Lutzoni F."/>
            <person name="Magnuson J."/>
            <person name="Mondo S."/>
            <person name="Nolan M."/>
            <person name="Ohm R."/>
            <person name="Pangilinan J."/>
            <person name="Park H.-J."/>
            <person name="Ramirez L."/>
            <person name="Alfaro M."/>
            <person name="Sun H."/>
            <person name="Tritt A."/>
            <person name="Yoshinaga Y."/>
            <person name="Zwiers L.-H."/>
            <person name="Turgeon B."/>
            <person name="Goodwin S."/>
            <person name="Spatafora J."/>
            <person name="Crous P."/>
            <person name="Grigoriev I."/>
        </authorList>
    </citation>
    <scope>NUCLEOTIDE SEQUENCE</scope>
    <source>
        <strain evidence="2">CBS 207.26</strain>
    </source>
</reference>
<evidence type="ECO:0000256" key="1">
    <source>
        <dbReference type="SAM" id="MobiDB-lite"/>
    </source>
</evidence>
<feature type="compositionally biased region" description="Basic residues" evidence="1">
    <location>
        <begin position="22"/>
        <end position="38"/>
    </location>
</feature>
<accession>A0A6A6DY69</accession>
<feature type="region of interest" description="Disordered" evidence="1">
    <location>
        <begin position="1"/>
        <end position="60"/>
    </location>
</feature>
<evidence type="ECO:0000313" key="2">
    <source>
        <dbReference type="EMBL" id="KAF2183725.1"/>
    </source>
</evidence>
<protein>
    <submittedName>
        <fullName evidence="2">Uncharacterized protein</fullName>
    </submittedName>
</protein>
<keyword evidence="3" id="KW-1185">Reference proteome</keyword>
<evidence type="ECO:0000313" key="3">
    <source>
        <dbReference type="Proteomes" id="UP000800200"/>
    </source>
</evidence>
<dbReference type="Proteomes" id="UP000800200">
    <property type="component" value="Unassembled WGS sequence"/>
</dbReference>